<feature type="transmembrane region" description="Helical" evidence="8">
    <location>
        <begin position="279"/>
        <end position="301"/>
    </location>
</feature>
<feature type="compositionally biased region" description="Low complexity" evidence="7">
    <location>
        <begin position="351"/>
        <end position="360"/>
    </location>
</feature>
<keyword evidence="6 8" id="KW-0472">Membrane</keyword>
<feature type="region of interest" description="Disordered" evidence="7">
    <location>
        <begin position="351"/>
        <end position="388"/>
    </location>
</feature>
<dbReference type="InterPro" id="IPR036640">
    <property type="entry name" value="ABC1_TM_sf"/>
</dbReference>
<dbReference type="InterPro" id="IPR039421">
    <property type="entry name" value="Type_1_exporter"/>
</dbReference>
<dbReference type="Gene3D" id="3.40.50.300">
    <property type="entry name" value="P-loop containing nucleotide triphosphate hydrolases"/>
    <property type="match status" value="1"/>
</dbReference>
<feature type="transmembrane region" description="Helical" evidence="8">
    <location>
        <begin position="194"/>
        <end position="213"/>
    </location>
</feature>
<dbReference type="EMBL" id="JAQFWQ010000192">
    <property type="protein sequence ID" value="MDA2815256.1"/>
    <property type="molecule type" value="Genomic_DNA"/>
</dbReference>
<feature type="region of interest" description="Disordered" evidence="7">
    <location>
        <begin position="1"/>
        <end position="28"/>
    </location>
</feature>
<evidence type="ECO:0000256" key="4">
    <source>
        <dbReference type="ARBA" id="ARBA00022840"/>
    </source>
</evidence>
<feature type="transmembrane region" description="Helical" evidence="8">
    <location>
        <begin position="52"/>
        <end position="77"/>
    </location>
</feature>
<organism evidence="11 12">
    <name type="scientific">Nocardiopsis endophytica</name>
    <dbReference type="NCBI Taxonomy" id="3018445"/>
    <lineage>
        <taxon>Bacteria</taxon>
        <taxon>Bacillati</taxon>
        <taxon>Actinomycetota</taxon>
        <taxon>Actinomycetes</taxon>
        <taxon>Streptosporangiales</taxon>
        <taxon>Nocardiopsidaceae</taxon>
        <taxon>Nocardiopsis</taxon>
    </lineage>
</organism>
<dbReference type="InterPro" id="IPR027417">
    <property type="entry name" value="P-loop_NTPase"/>
</dbReference>
<feature type="domain" description="ABC transmembrane type-1" evidence="10">
    <location>
        <begin position="152"/>
        <end position="336"/>
    </location>
</feature>
<accession>A0ABT4UES1</accession>
<evidence type="ECO:0000256" key="8">
    <source>
        <dbReference type="SAM" id="Phobius"/>
    </source>
</evidence>
<feature type="compositionally biased region" description="Polar residues" evidence="7">
    <location>
        <begin position="1"/>
        <end position="11"/>
    </location>
</feature>
<dbReference type="InterPro" id="IPR003593">
    <property type="entry name" value="AAA+_ATPase"/>
</dbReference>
<dbReference type="PANTHER" id="PTHR24221">
    <property type="entry name" value="ATP-BINDING CASSETTE SUB-FAMILY B"/>
    <property type="match status" value="1"/>
</dbReference>
<evidence type="ECO:0000256" key="6">
    <source>
        <dbReference type="ARBA" id="ARBA00023136"/>
    </source>
</evidence>
<evidence type="ECO:0000313" key="12">
    <source>
        <dbReference type="Proteomes" id="UP001527866"/>
    </source>
</evidence>
<proteinExistence type="predicted"/>
<dbReference type="SMART" id="SM00382">
    <property type="entry name" value="AAA"/>
    <property type="match status" value="1"/>
</dbReference>
<feature type="transmembrane region" description="Helical" evidence="8">
    <location>
        <begin position="166"/>
        <end position="188"/>
    </location>
</feature>
<feature type="domain" description="ABC transporter" evidence="9">
    <location>
        <begin position="393"/>
        <end position="623"/>
    </location>
</feature>
<evidence type="ECO:0000256" key="5">
    <source>
        <dbReference type="ARBA" id="ARBA00022989"/>
    </source>
</evidence>
<gene>
    <name evidence="11" type="ORF">O4J56_31730</name>
</gene>
<sequence length="628" mass="64973">MNSAATASGSPARTPPDADGARPREPRRPYRGTVRRLLPLGLRFFRRHKGALIGLAAWSLLESVQTFLVGFAVAWSLDRGFLAGRPAEGLAWLAVAAASVLLAGPVLRGVFRRLSGLVEPFRDGLVRRAADQALGRAVADPARAAEAERAAVSRLTRQTEIARDGFAGLVLTVRSFAFTAVGAVAGMAALAPELLPVVLPPMAVGLLLFLLTLPPMAAAQRRYLDADEAFTDRAAALRTGLRDLVACGTTRTAGTGPDGLADEAAAAGRSLARWTAVRTLALGAAGQLPVVTLLAAVPWLLDRGVSAGALMGALTYLVQSLLPALRTMMTAVAAAGSRLVVVLERFVPPEGTGEGPAEGPDVGTAVGQSADTGPPEGPPEGDVPGRGAAPPAILCRDLRVSYGAGTPPLLEGFDLTVPAGEHVAVVGPSGIGKSTLAHVLTGLHSPDRGEVFLSGVPVRGRASRPMARTRVLLPQEGYVFAGTVRENLAQLAPGAGEEPIREAVAALGLGPLVERLGGLGADVDPAALSAGERQMLCLGRAHASPAPLLILDEAACHLAPEDEARAEEALARRPGTTLLVIAHRLSSALRADRIVVLDGRCAAVGTHEELLRASPLYRDLTGYWEAPG</sequence>
<protein>
    <submittedName>
        <fullName evidence="11">ABC transporter ATP-binding protein</fullName>
    </submittedName>
</protein>
<reference evidence="11 12" key="1">
    <citation type="submission" date="2023-01" db="EMBL/GenBank/DDBJ databases">
        <title>Draft genome sequence of Nocardiopsis sp. RSe5-2 isolated from halophytes.</title>
        <authorList>
            <person name="Duangmal K."/>
            <person name="Chantavorakit T."/>
        </authorList>
    </citation>
    <scope>NUCLEOTIDE SEQUENCE [LARGE SCALE GENOMIC DNA]</scope>
    <source>
        <strain evidence="11 12">RSe5-2</strain>
    </source>
</reference>
<evidence type="ECO:0000259" key="10">
    <source>
        <dbReference type="PROSITE" id="PS50929"/>
    </source>
</evidence>
<keyword evidence="5 8" id="KW-1133">Transmembrane helix</keyword>
<comment type="caution">
    <text evidence="11">The sequence shown here is derived from an EMBL/GenBank/DDBJ whole genome shotgun (WGS) entry which is preliminary data.</text>
</comment>
<dbReference type="SUPFAM" id="SSF90123">
    <property type="entry name" value="ABC transporter transmembrane region"/>
    <property type="match status" value="1"/>
</dbReference>
<keyword evidence="2 8" id="KW-0812">Transmembrane</keyword>
<dbReference type="InterPro" id="IPR003439">
    <property type="entry name" value="ABC_transporter-like_ATP-bd"/>
</dbReference>
<keyword evidence="3" id="KW-0547">Nucleotide-binding</keyword>
<evidence type="ECO:0000256" key="1">
    <source>
        <dbReference type="ARBA" id="ARBA00004651"/>
    </source>
</evidence>
<feature type="transmembrane region" description="Helical" evidence="8">
    <location>
        <begin position="89"/>
        <end position="107"/>
    </location>
</feature>
<dbReference type="Gene3D" id="1.20.1560.10">
    <property type="entry name" value="ABC transporter type 1, transmembrane domain"/>
    <property type="match status" value="1"/>
</dbReference>
<keyword evidence="4 11" id="KW-0067">ATP-binding</keyword>
<dbReference type="GO" id="GO:0005524">
    <property type="term" value="F:ATP binding"/>
    <property type="evidence" value="ECO:0007669"/>
    <property type="project" value="UniProtKB-KW"/>
</dbReference>
<dbReference type="PROSITE" id="PS50893">
    <property type="entry name" value="ABC_TRANSPORTER_2"/>
    <property type="match status" value="1"/>
</dbReference>
<evidence type="ECO:0000256" key="7">
    <source>
        <dbReference type="SAM" id="MobiDB-lite"/>
    </source>
</evidence>
<dbReference type="PANTHER" id="PTHR24221:SF654">
    <property type="entry name" value="ATP-BINDING CASSETTE SUB-FAMILY B MEMBER 6"/>
    <property type="match status" value="1"/>
</dbReference>
<evidence type="ECO:0000259" key="9">
    <source>
        <dbReference type="PROSITE" id="PS50893"/>
    </source>
</evidence>
<keyword evidence="12" id="KW-1185">Reference proteome</keyword>
<dbReference type="Proteomes" id="UP001527866">
    <property type="component" value="Unassembled WGS sequence"/>
</dbReference>
<evidence type="ECO:0000313" key="11">
    <source>
        <dbReference type="EMBL" id="MDA2815256.1"/>
    </source>
</evidence>
<dbReference type="InterPro" id="IPR011527">
    <property type="entry name" value="ABC1_TM_dom"/>
</dbReference>
<name>A0ABT4UES1_9ACTN</name>
<dbReference type="SUPFAM" id="SSF52540">
    <property type="entry name" value="P-loop containing nucleoside triphosphate hydrolases"/>
    <property type="match status" value="1"/>
</dbReference>
<evidence type="ECO:0000256" key="2">
    <source>
        <dbReference type="ARBA" id="ARBA00022692"/>
    </source>
</evidence>
<evidence type="ECO:0000256" key="3">
    <source>
        <dbReference type="ARBA" id="ARBA00022741"/>
    </source>
</evidence>
<dbReference type="PROSITE" id="PS50929">
    <property type="entry name" value="ABC_TM1F"/>
    <property type="match status" value="1"/>
</dbReference>
<dbReference type="Pfam" id="PF00005">
    <property type="entry name" value="ABC_tran"/>
    <property type="match status" value="1"/>
</dbReference>
<comment type="subcellular location">
    <subcellularLocation>
        <location evidence="1">Cell membrane</location>
        <topology evidence="1">Multi-pass membrane protein</topology>
    </subcellularLocation>
</comment>
<feature type="compositionally biased region" description="Basic and acidic residues" evidence="7">
    <location>
        <begin position="19"/>
        <end position="28"/>
    </location>
</feature>